<dbReference type="WBParaSite" id="ACOC_0000069601-mRNA-1">
    <property type="protein sequence ID" value="ACOC_0000069601-mRNA-1"/>
    <property type="gene ID" value="ACOC_0000069601"/>
</dbReference>
<dbReference type="PANTHER" id="PTHR36945:SF1">
    <property type="entry name" value="ZINC FINGER PROTEIN C02F5.12-RELATED"/>
    <property type="match status" value="1"/>
</dbReference>
<feature type="compositionally biased region" description="Polar residues" evidence="1">
    <location>
        <begin position="1151"/>
        <end position="1161"/>
    </location>
</feature>
<proteinExistence type="predicted"/>
<feature type="compositionally biased region" description="Polar residues" evidence="1">
    <location>
        <begin position="187"/>
        <end position="212"/>
    </location>
</feature>
<dbReference type="InterPro" id="IPR053360">
    <property type="entry name" value="Zinc_finger_domain"/>
</dbReference>
<evidence type="ECO:0000313" key="3">
    <source>
        <dbReference type="Proteomes" id="UP000267027"/>
    </source>
</evidence>
<organism evidence="4">
    <name type="scientific">Angiostrongylus costaricensis</name>
    <name type="common">Nematode worm</name>
    <dbReference type="NCBI Taxonomy" id="334426"/>
    <lineage>
        <taxon>Eukaryota</taxon>
        <taxon>Metazoa</taxon>
        <taxon>Ecdysozoa</taxon>
        <taxon>Nematoda</taxon>
        <taxon>Chromadorea</taxon>
        <taxon>Rhabditida</taxon>
        <taxon>Rhabditina</taxon>
        <taxon>Rhabditomorpha</taxon>
        <taxon>Strongyloidea</taxon>
        <taxon>Metastrongylidae</taxon>
        <taxon>Angiostrongylus</taxon>
    </lineage>
</organism>
<evidence type="ECO:0000256" key="1">
    <source>
        <dbReference type="SAM" id="MobiDB-lite"/>
    </source>
</evidence>
<gene>
    <name evidence="2" type="ORF">ACOC_LOCUS697</name>
</gene>
<accession>A0A158PDI2</accession>
<reference evidence="2 3" key="2">
    <citation type="submission" date="2018-11" db="EMBL/GenBank/DDBJ databases">
        <authorList>
            <consortium name="Pathogen Informatics"/>
        </authorList>
    </citation>
    <scope>NUCLEOTIDE SEQUENCE [LARGE SCALE GENOMIC DNA]</scope>
    <source>
        <strain evidence="2 3">Costa Rica</strain>
    </source>
</reference>
<dbReference type="PANTHER" id="PTHR36945">
    <property type="entry name" value="HIGH INCIDENCE OF MALES (INCREASED X CHROMOSOME LOSS)-RELATED-RELATED"/>
    <property type="match status" value="1"/>
</dbReference>
<evidence type="ECO:0000313" key="4">
    <source>
        <dbReference type="WBParaSite" id="ACOC_0000069601-mRNA-1"/>
    </source>
</evidence>
<keyword evidence="3" id="KW-1185">Reference proteome</keyword>
<dbReference type="Proteomes" id="UP000267027">
    <property type="component" value="Unassembled WGS sequence"/>
</dbReference>
<feature type="region of interest" description="Disordered" evidence="1">
    <location>
        <begin position="187"/>
        <end position="217"/>
    </location>
</feature>
<sequence length="1161" mass="129120">MGGTAVPTINGGVLQHSNSYVQINIYDTNIKELQDRGVDIKHMLSTGNNSMVNKTVEESGDMDVTSFEDNDSNCNETVVHDGIYTTLATSFTDSNISVGNIVREGCCGDPRSCQKGQDIYQVTERPLQHEQSRPTANHSNYFYNDSKLLTKDITPENNATTFQDCQEVVVDIPPADDCVNAVTSSELPSSTKNATLPRVQTNSGSHWSSLTSDEVVPVEDSGEIDDITEADLSFTSFSREVVSALQSINPTSSLFMGNIVFHDELDQQCHSSSIEVERFVSKRQESQESANSRETSILNSERCVFRTADIDEESVYNTGISRQSYIAGKEDVVEDIVGNELPPLSSLTLGGQELNEKLDSSPRSPSEIVSLRNSGLENAFSMQSATAERYVRRKRARSISEDSEGGATITPKEGSPNDINHHHKNVHRDSPYMGALSIETREDLDELLVLWNQCFPDGFAQFEGESVSHDSLQQFHMDQCAENEMEIKRKKELTKCVIDGTAMDESDCCNRHNVVHENDPVKARIPSYVSFADYLDASSSEELSVTLSFSAICSAFGRNSFLQSMSFSKSSEGPNFVTNEFESKKLDGFPIAESTTTVECGLVEEDVQGLFPDPDIVHEEFHVDENGKSVFCKLEEVELRVSFSKFSHDLESVSNIGTRAVQNCTQTVRRPAFGSMCKVFVDFKESVVDDKKTDYSRNNYVVMRRMSLVPKSYHCKIEGCKRRIRLRYGYGKQRLLEHVRAHWGKLLKKCKLCTFRASHAYKVYYHHKCKHSGSDFFQAESLETKEDMKELLQIWKLCFDGVWFSSIVSYLQHLLLQRVQHIGFRSVIMDIPVLGSAPLKFSVEGSVRRAKSFGVDTDFQCVADCYQTRQYDVQQVTKHALQYEPNRSLTENLNNLDNKLLSKNITTAAADVNIFQNSQESMVNTPAIDGYANASLSFECPLSPVNDTAPRVESCPKTPLSSSTSPEEECFEDIGNFGGANITDQSFISFSREIVSGLQSINATPLSSLGDDVICNELNQQCCNSEHKSHEGIKSRNICDLELEDCVLGSVEINEENVCSSEVGRRSDVADKGDVVEDIDGNQLLPHSSIKLEVQELGEALSSSHRSSCEVVSLQNANLENGVFNEADGDPITKSGGSKRSLRRKRARPMSNDSVRATLIS</sequence>
<feature type="region of interest" description="Disordered" evidence="1">
    <location>
        <begin position="391"/>
        <end position="421"/>
    </location>
</feature>
<dbReference type="OrthoDB" id="5865697at2759"/>
<dbReference type="AlphaFoldDB" id="A0A158PDI2"/>
<dbReference type="EMBL" id="UYYA01000080">
    <property type="protein sequence ID" value="VDM52282.1"/>
    <property type="molecule type" value="Genomic_DNA"/>
</dbReference>
<evidence type="ECO:0000313" key="2">
    <source>
        <dbReference type="EMBL" id="VDM52282.1"/>
    </source>
</evidence>
<reference evidence="4" key="1">
    <citation type="submission" date="2016-04" db="UniProtKB">
        <authorList>
            <consortium name="WormBaseParasite"/>
        </authorList>
    </citation>
    <scope>IDENTIFICATION</scope>
</reference>
<name>A0A158PDI2_ANGCS</name>
<protein>
    <submittedName>
        <fullName evidence="4">C2H2-type domain-containing protein</fullName>
    </submittedName>
</protein>
<feature type="region of interest" description="Disordered" evidence="1">
    <location>
        <begin position="1124"/>
        <end position="1161"/>
    </location>
</feature>